<keyword evidence="2" id="KW-1185">Reference proteome</keyword>
<dbReference type="EMBL" id="AMZY02000018">
    <property type="protein sequence ID" value="EMS31687.1"/>
    <property type="molecule type" value="Genomic_DNA"/>
</dbReference>
<organism evidence="1 2">
    <name type="scientific">Mariniradius saccharolyticus AK6</name>
    <dbReference type="NCBI Taxonomy" id="1239962"/>
    <lineage>
        <taxon>Bacteria</taxon>
        <taxon>Pseudomonadati</taxon>
        <taxon>Bacteroidota</taxon>
        <taxon>Cytophagia</taxon>
        <taxon>Cytophagales</taxon>
        <taxon>Cyclobacteriaceae</taxon>
        <taxon>Mariniradius</taxon>
    </lineage>
</organism>
<dbReference type="InParanoid" id="M7XT53"/>
<comment type="caution">
    <text evidence="1">The sequence shown here is derived from an EMBL/GenBank/DDBJ whole genome shotgun (WGS) entry which is preliminary data.</text>
</comment>
<accession>M7XT53</accession>
<protein>
    <submittedName>
        <fullName evidence="1">Uncharacterized protein</fullName>
    </submittedName>
</protein>
<sequence length="43" mass="5272">MIDRKFAKTKTGKHNIFQIPKEKTIRILKNQSKRASCYRFWLF</sequence>
<proteinExistence type="predicted"/>
<dbReference type="Proteomes" id="UP000010953">
    <property type="component" value="Unassembled WGS sequence"/>
</dbReference>
<gene>
    <name evidence="1" type="ORF">C943_01958</name>
</gene>
<evidence type="ECO:0000313" key="2">
    <source>
        <dbReference type="Proteomes" id="UP000010953"/>
    </source>
</evidence>
<dbReference type="AlphaFoldDB" id="M7XT53"/>
<name>M7XT53_9BACT</name>
<evidence type="ECO:0000313" key="1">
    <source>
        <dbReference type="EMBL" id="EMS31687.1"/>
    </source>
</evidence>
<reference evidence="1" key="1">
    <citation type="submission" date="2013-01" db="EMBL/GenBank/DDBJ databases">
        <title>Genome assembly of Mariniradius saccharolyticus AK6.</title>
        <authorList>
            <person name="Vaidya B."/>
            <person name="Khatri I."/>
            <person name="Tanuku N.R.S."/>
            <person name="Subramanian S."/>
            <person name="Pinnaka A."/>
        </authorList>
    </citation>
    <scope>NUCLEOTIDE SEQUENCE [LARGE SCALE GENOMIC DNA]</scope>
    <source>
        <strain evidence="1">AK6</strain>
    </source>
</reference>